<dbReference type="RefSeq" id="WP_117605035.1">
    <property type="nucleotide sequence ID" value="NZ_CATZTT010000004.1"/>
</dbReference>
<proteinExistence type="predicted"/>
<sequence>MKKFIAKYVVIVALLTCAFACISGVSAEEIVTFGASTSGKISLKCGEKSSWRNTTASTDCNTALTKVTRVSCSTTLADATARLVVDDMTVSASTTSKKRTVEAVYNFTTTYPNTNHKHNYTAYYG</sequence>
<evidence type="ECO:0000256" key="1">
    <source>
        <dbReference type="SAM" id="SignalP"/>
    </source>
</evidence>
<organism evidence="2 3">
    <name type="scientific">Thomasclavelia spiroformis</name>
    <dbReference type="NCBI Taxonomy" id="29348"/>
    <lineage>
        <taxon>Bacteria</taxon>
        <taxon>Bacillati</taxon>
        <taxon>Bacillota</taxon>
        <taxon>Erysipelotrichia</taxon>
        <taxon>Erysipelotrichales</taxon>
        <taxon>Coprobacillaceae</taxon>
        <taxon>Thomasclavelia</taxon>
    </lineage>
</organism>
<name>A0A3E5FPE8_9FIRM</name>
<feature type="signal peptide" evidence="1">
    <location>
        <begin position="1"/>
        <end position="27"/>
    </location>
</feature>
<gene>
    <name evidence="2" type="ORF">DXB31_07470</name>
</gene>
<feature type="chain" id="PRO_5017552717" evidence="1">
    <location>
        <begin position="28"/>
        <end position="125"/>
    </location>
</feature>
<reference evidence="2 3" key="1">
    <citation type="submission" date="2018-08" db="EMBL/GenBank/DDBJ databases">
        <title>A genome reference for cultivated species of the human gut microbiota.</title>
        <authorList>
            <person name="Zou Y."/>
            <person name="Xue W."/>
            <person name="Luo G."/>
        </authorList>
    </citation>
    <scope>NUCLEOTIDE SEQUENCE [LARGE SCALE GENOMIC DNA]</scope>
    <source>
        <strain evidence="2 3">OM02-6</strain>
    </source>
</reference>
<dbReference type="AlphaFoldDB" id="A0A3E5FPE8"/>
<evidence type="ECO:0000313" key="2">
    <source>
        <dbReference type="EMBL" id="RGO09244.1"/>
    </source>
</evidence>
<keyword evidence="1" id="KW-0732">Signal</keyword>
<evidence type="ECO:0000313" key="3">
    <source>
        <dbReference type="Proteomes" id="UP000261087"/>
    </source>
</evidence>
<dbReference type="Proteomes" id="UP000261087">
    <property type="component" value="Unassembled WGS sequence"/>
</dbReference>
<comment type="caution">
    <text evidence="2">The sequence shown here is derived from an EMBL/GenBank/DDBJ whole genome shotgun (WGS) entry which is preliminary data.</text>
</comment>
<protein>
    <submittedName>
        <fullName evidence="2">Uncharacterized protein</fullName>
    </submittedName>
</protein>
<accession>A0A3E5FPE8</accession>
<dbReference type="EMBL" id="QSVF01000016">
    <property type="protein sequence ID" value="RGO09244.1"/>
    <property type="molecule type" value="Genomic_DNA"/>
</dbReference>